<dbReference type="GO" id="GO:0004497">
    <property type="term" value="F:monooxygenase activity"/>
    <property type="evidence" value="ECO:0007669"/>
    <property type="project" value="UniProtKB-KW"/>
</dbReference>
<feature type="repeat" description="NHL" evidence="2">
    <location>
        <begin position="162"/>
        <end position="201"/>
    </location>
</feature>
<dbReference type="Proteomes" id="UP000249688">
    <property type="component" value="Unassembled WGS sequence"/>
</dbReference>
<keyword evidence="4" id="KW-1185">Reference proteome</keyword>
<dbReference type="GO" id="GO:0008270">
    <property type="term" value="F:zinc ion binding"/>
    <property type="evidence" value="ECO:0007669"/>
    <property type="project" value="UniProtKB-KW"/>
</dbReference>
<dbReference type="InterPro" id="IPR001258">
    <property type="entry name" value="NHL_repeat"/>
</dbReference>
<dbReference type="InterPro" id="IPR011042">
    <property type="entry name" value="6-blade_b-propeller_TolB-like"/>
</dbReference>
<comment type="caution">
    <text evidence="3">The sequence shown here is derived from an EMBL/GenBank/DDBJ whole genome shotgun (WGS) entry which is preliminary data.</text>
</comment>
<dbReference type="RefSeq" id="WP_245903232.1">
    <property type="nucleotide sequence ID" value="NZ_QKYU01000004.1"/>
</dbReference>
<dbReference type="SUPFAM" id="SSF101898">
    <property type="entry name" value="NHL repeat"/>
    <property type="match status" value="1"/>
</dbReference>
<dbReference type="PROSITE" id="PS51125">
    <property type="entry name" value="NHL"/>
    <property type="match status" value="2"/>
</dbReference>
<gene>
    <name evidence="3" type="ORF">C8P66_104219</name>
</gene>
<evidence type="ECO:0000313" key="4">
    <source>
        <dbReference type="Proteomes" id="UP000249688"/>
    </source>
</evidence>
<dbReference type="Gene3D" id="2.120.10.30">
    <property type="entry name" value="TolB, C-terminal domain"/>
    <property type="match status" value="1"/>
</dbReference>
<name>A0A2W7INC0_9PROT</name>
<evidence type="ECO:0000313" key="3">
    <source>
        <dbReference type="EMBL" id="PZW48801.1"/>
    </source>
</evidence>
<dbReference type="PANTHER" id="PTHR24104:SF25">
    <property type="entry name" value="PROTEIN LIN-41"/>
    <property type="match status" value="1"/>
</dbReference>
<proteinExistence type="predicted"/>
<protein>
    <submittedName>
        <fullName evidence="3">Peptidylglycine monooxygenase</fullName>
    </submittedName>
</protein>
<dbReference type="PANTHER" id="PTHR24104">
    <property type="entry name" value="E3 UBIQUITIN-PROTEIN LIGASE NHLRC1-RELATED"/>
    <property type="match status" value="1"/>
</dbReference>
<dbReference type="InterPro" id="IPR050952">
    <property type="entry name" value="TRIM-NHL_E3_ligases"/>
</dbReference>
<dbReference type="Pfam" id="PF01436">
    <property type="entry name" value="NHL"/>
    <property type="match status" value="1"/>
</dbReference>
<keyword evidence="3" id="KW-0560">Oxidoreductase</keyword>
<feature type="repeat" description="NHL" evidence="2">
    <location>
        <begin position="110"/>
        <end position="154"/>
    </location>
</feature>
<dbReference type="AlphaFoldDB" id="A0A2W7INC0"/>
<organism evidence="3 4">
    <name type="scientific">Humitalea rosea</name>
    <dbReference type="NCBI Taxonomy" id="990373"/>
    <lineage>
        <taxon>Bacteria</taxon>
        <taxon>Pseudomonadati</taxon>
        <taxon>Pseudomonadota</taxon>
        <taxon>Alphaproteobacteria</taxon>
        <taxon>Acetobacterales</taxon>
        <taxon>Roseomonadaceae</taxon>
        <taxon>Humitalea</taxon>
    </lineage>
</organism>
<dbReference type="EMBL" id="QKYU01000004">
    <property type="protein sequence ID" value="PZW48801.1"/>
    <property type="molecule type" value="Genomic_DNA"/>
</dbReference>
<accession>A0A2W7INC0</accession>
<reference evidence="3 4" key="1">
    <citation type="submission" date="2018-06" db="EMBL/GenBank/DDBJ databases">
        <title>Genomic Encyclopedia of Archaeal and Bacterial Type Strains, Phase II (KMG-II): from individual species to whole genera.</title>
        <authorList>
            <person name="Goeker M."/>
        </authorList>
    </citation>
    <scope>NUCLEOTIDE SEQUENCE [LARGE SCALE GENOMIC DNA]</scope>
    <source>
        <strain evidence="3 4">DSM 24525</strain>
    </source>
</reference>
<keyword evidence="1" id="KW-0677">Repeat</keyword>
<keyword evidence="3" id="KW-0503">Monooxygenase</keyword>
<evidence type="ECO:0000256" key="1">
    <source>
        <dbReference type="ARBA" id="ARBA00022737"/>
    </source>
</evidence>
<sequence length="283" mass="29665">MSMGTTHPLTVALGARHYRVERPFGLLPAEAGLVSDVACLPDGRVLVLLRGDPCIAACDPAVADIGDGVGWGGEVVADGHMMALAPDGRVWVVDRDAHQIIAFSAEGMELARLGTRHRANAPFNAPCDIGFGADGTIYVADGYGASRVHVFGPDLTPRGGWGEPGQGPGQFSTPHSVAVLPDGRVAIADRENDRVQVFTPDGRHLLSIGDVYRPMSLSVDADGNLLVTDQVPRLSLFAPDGRLLARCRPVLNGAHGMALGADGSIYLSEMSPGRITRLAPIPG</sequence>
<evidence type="ECO:0000256" key="2">
    <source>
        <dbReference type="PROSITE-ProRule" id="PRU00504"/>
    </source>
</evidence>